<evidence type="ECO:0000256" key="1">
    <source>
        <dbReference type="SAM" id="Phobius"/>
    </source>
</evidence>
<dbReference type="AlphaFoldDB" id="A0A0C1Z468"/>
<organism evidence="2 3">
    <name type="scientific">Vibrio owensii CAIM 1854 = LMG 25443</name>
    <dbReference type="NCBI Taxonomy" id="1229493"/>
    <lineage>
        <taxon>Bacteria</taxon>
        <taxon>Pseudomonadati</taxon>
        <taxon>Pseudomonadota</taxon>
        <taxon>Gammaproteobacteria</taxon>
        <taxon>Vibrionales</taxon>
        <taxon>Vibrionaceae</taxon>
        <taxon>Vibrio</taxon>
    </lineage>
</organism>
<sequence length="153" mass="17391">MDTLRTQHGKKAISAVMIIIAVLFQLYLTSTAALNPTQILSENWLNQVQDEKVLLCTADGFKWVDINELIEANALPNSEFVQDLNLHDGFQFECPLLQAAQFFIAIAFALYLTTLSWLRRTKHVFIPYHFAACGKKVYKYVAPKQSPPCVFHT</sequence>
<gene>
    <name evidence="2" type="ORF">H735_16860</name>
</gene>
<keyword evidence="1" id="KW-0812">Transmembrane</keyword>
<keyword evidence="1" id="KW-0472">Membrane</keyword>
<dbReference type="EMBL" id="JPRD01000028">
    <property type="protein sequence ID" value="KIF51825.1"/>
    <property type="molecule type" value="Genomic_DNA"/>
</dbReference>
<comment type="caution">
    <text evidence="2">The sequence shown here is derived from an EMBL/GenBank/DDBJ whole genome shotgun (WGS) entry which is preliminary data.</text>
</comment>
<keyword evidence="1" id="KW-1133">Transmembrane helix</keyword>
<proteinExistence type="predicted"/>
<dbReference type="RefSeq" id="WP_027726796.1">
    <property type="nucleotide sequence ID" value="NZ_BAOH01000112.1"/>
</dbReference>
<dbReference type="Proteomes" id="UP000031586">
    <property type="component" value="Unassembled WGS sequence"/>
</dbReference>
<evidence type="ECO:0000313" key="3">
    <source>
        <dbReference type="Proteomes" id="UP000031586"/>
    </source>
</evidence>
<dbReference type="PATRIC" id="fig|1229493.5.peg.2522"/>
<reference evidence="2 3" key="1">
    <citation type="submission" date="2014-07" db="EMBL/GenBank/DDBJ databases">
        <title>Unique and conserved regions in Vibrio harveyi and related species in comparison with the shrimp pathogen Vibrio harveyi CAIM 1792.</title>
        <authorList>
            <person name="Espinoza-Valles I."/>
            <person name="Vora G."/>
            <person name="Leekitcharoenphon P."/>
            <person name="Ussery D."/>
            <person name="Hoj L."/>
            <person name="Gomez-Gil B."/>
        </authorList>
    </citation>
    <scope>NUCLEOTIDE SEQUENCE [LARGE SCALE GENOMIC DNA]</scope>
    <source>
        <strain evidence="3">CAIM 1854 / LMG 25443</strain>
    </source>
</reference>
<name>A0A0C1Z468_9VIBR</name>
<protein>
    <submittedName>
        <fullName evidence="2">Uncharacterized protein</fullName>
    </submittedName>
</protein>
<feature type="transmembrane region" description="Helical" evidence="1">
    <location>
        <begin position="12"/>
        <end position="34"/>
    </location>
</feature>
<accession>A0A0C1Z468</accession>
<evidence type="ECO:0000313" key="2">
    <source>
        <dbReference type="EMBL" id="KIF51825.1"/>
    </source>
</evidence>
<feature type="transmembrane region" description="Helical" evidence="1">
    <location>
        <begin position="99"/>
        <end position="118"/>
    </location>
</feature>